<name>A0A3D8PGH4_9RHOB</name>
<reference evidence="1 2" key="1">
    <citation type="submission" date="2018-05" db="EMBL/GenBank/DDBJ databases">
        <title>Whole genome sequencing of Paracoccus thiocyanatus SST.</title>
        <authorList>
            <person name="Ghosh W."/>
            <person name="Rameez M.J."/>
            <person name="Roy C."/>
        </authorList>
    </citation>
    <scope>NUCLEOTIDE SEQUENCE [LARGE SCALE GENOMIC DNA]</scope>
    <source>
        <strain evidence="1 2">SST</strain>
    </source>
</reference>
<dbReference type="AlphaFoldDB" id="A0A3D8PGH4"/>
<sequence>MSPQLSLLKQAKAELIALRADAALQKIQEFEKILERSALGSAGAQKCENALRDIQALASAAREGVAAAKRQLIEIASLSRRLETYDEHGRRVGNAIRNQHEGRF</sequence>
<organism evidence="1 2">
    <name type="scientific">Paracoccus thiocyanatus</name>
    <dbReference type="NCBI Taxonomy" id="34006"/>
    <lineage>
        <taxon>Bacteria</taxon>
        <taxon>Pseudomonadati</taxon>
        <taxon>Pseudomonadota</taxon>
        <taxon>Alphaproteobacteria</taxon>
        <taxon>Rhodobacterales</taxon>
        <taxon>Paracoccaceae</taxon>
        <taxon>Paracoccus</taxon>
    </lineage>
</organism>
<accession>A0A3D8PGH4</accession>
<protein>
    <submittedName>
        <fullName evidence="1">Uncharacterized protein</fullName>
    </submittedName>
</protein>
<dbReference type="RefSeq" id="WP_115754710.1">
    <property type="nucleotide sequence ID" value="NZ_QFCQ01000010.1"/>
</dbReference>
<comment type="caution">
    <text evidence="1">The sequence shown here is derived from an EMBL/GenBank/DDBJ whole genome shotgun (WGS) entry which is preliminary data.</text>
</comment>
<evidence type="ECO:0000313" key="1">
    <source>
        <dbReference type="EMBL" id="RDW14338.1"/>
    </source>
</evidence>
<gene>
    <name evidence="1" type="ORF">DIE28_03455</name>
</gene>
<dbReference type="Proteomes" id="UP000256679">
    <property type="component" value="Unassembled WGS sequence"/>
</dbReference>
<proteinExistence type="predicted"/>
<evidence type="ECO:0000313" key="2">
    <source>
        <dbReference type="Proteomes" id="UP000256679"/>
    </source>
</evidence>
<keyword evidence="2" id="KW-1185">Reference proteome</keyword>
<dbReference type="EMBL" id="QFCQ01000010">
    <property type="protein sequence ID" value="RDW14338.1"/>
    <property type="molecule type" value="Genomic_DNA"/>
</dbReference>